<reference evidence="4" key="1">
    <citation type="submission" date="2016-06" db="UniProtKB">
        <authorList>
            <consortium name="WormBaseParasite"/>
        </authorList>
    </citation>
    <scope>IDENTIFICATION</scope>
</reference>
<evidence type="ECO:0000313" key="3">
    <source>
        <dbReference type="Proteomes" id="UP000279833"/>
    </source>
</evidence>
<evidence type="ECO:0000313" key="2">
    <source>
        <dbReference type="EMBL" id="VDP62134.1"/>
    </source>
</evidence>
<protein>
    <submittedName>
        <fullName evidence="2 4">Uncharacterized protein</fullName>
    </submittedName>
</protein>
<reference evidence="2 3" key="2">
    <citation type="submission" date="2018-11" db="EMBL/GenBank/DDBJ databases">
        <authorList>
            <consortium name="Pathogen Informatics"/>
        </authorList>
    </citation>
    <scope>NUCLEOTIDE SEQUENCE [LARGE SCALE GENOMIC DNA]</scope>
    <source>
        <strain evidence="2">Dakar</strain>
        <strain evidence="3">Dakar, Senegal</strain>
    </source>
</reference>
<feature type="region of interest" description="Disordered" evidence="1">
    <location>
        <begin position="37"/>
        <end position="106"/>
    </location>
</feature>
<dbReference type="Proteomes" id="UP000279833">
    <property type="component" value="Unassembled WGS sequence"/>
</dbReference>
<feature type="compositionally biased region" description="Low complexity" evidence="1">
    <location>
        <begin position="92"/>
        <end position="104"/>
    </location>
</feature>
<dbReference type="AlphaFoldDB" id="A0A183KNX0"/>
<evidence type="ECO:0000256" key="1">
    <source>
        <dbReference type="SAM" id="MobiDB-lite"/>
    </source>
</evidence>
<feature type="region of interest" description="Disordered" evidence="1">
    <location>
        <begin position="135"/>
        <end position="157"/>
    </location>
</feature>
<dbReference type="STRING" id="6186.A0A183KNX0"/>
<proteinExistence type="predicted"/>
<feature type="compositionally biased region" description="Low complexity" evidence="1">
    <location>
        <begin position="52"/>
        <end position="76"/>
    </location>
</feature>
<dbReference type="EMBL" id="UZAK01039007">
    <property type="protein sequence ID" value="VDP62134.1"/>
    <property type="molecule type" value="Genomic_DNA"/>
</dbReference>
<accession>A0A183KNX0</accession>
<feature type="compositionally biased region" description="Low complexity" evidence="1">
    <location>
        <begin position="142"/>
        <end position="157"/>
    </location>
</feature>
<keyword evidence="3" id="KW-1185">Reference proteome</keyword>
<gene>
    <name evidence="2" type="ORF">SCUD_LOCUS16750</name>
</gene>
<organism evidence="4">
    <name type="scientific">Schistosoma curassoni</name>
    <dbReference type="NCBI Taxonomy" id="6186"/>
    <lineage>
        <taxon>Eukaryota</taxon>
        <taxon>Metazoa</taxon>
        <taxon>Spiralia</taxon>
        <taxon>Lophotrochozoa</taxon>
        <taxon>Platyhelminthes</taxon>
        <taxon>Trematoda</taxon>
        <taxon>Digenea</taxon>
        <taxon>Strigeidida</taxon>
        <taxon>Schistosomatoidea</taxon>
        <taxon>Schistosomatidae</taxon>
        <taxon>Schistosoma</taxon>
    </lineage>
</organism>
<evidence type="ECO:0000313" key="4">
    <source>
        <dbReference type="WBParaSite" id="SCUD_0001675301-mRNA-1"/>
    </source>
</evidence>
<sequence>MTTRIHPLTGKSYSLSSRGKGVVYEIEDKKRISDALTGLVDTEDPPRRQELSARLSSAIAARQPQSSKSTSSSMPSCPVLPKNSGQSKRNSKVVTSAQSSSSSKLPIPPLNSGSLINCISKLDTLTSCHNFCPTNSNNVQPTTASNNSTKSSYSSDQASIQSQSNPLSFMIFTSPTVSEIHNHNIPSSTNQTIITSNEILSNELNTFEPSIIVATNSNSVSLSNDCKTSLTQ</sequence>
<name>A0A183KNX0_9TREM</name>
<dbReference type="WBParaSite" id="SCUD_0001675301-mRNA-1">
    <property type="protein sequence ID" value="SCUD_0001675301-mRNA-1"/>
    <property type="gene ID" value="SCUD_0001675301"/>
</dbReference>
<feature type="region of interest" description="Disordered" evidence="1">
    <location>
        <begin position="1"/>
        <end position="20"/>
    </location>
</feature>